<dbReference type="SUPFAM" id="SSF53756">
    <property type="entry name" value="UDP-Glycosyltransferase/glycogen phosphorylase"/>
    <property type="match status" value="1"/>
</dbReference>
<dbReference type="PANTHER" id="PTHR11926">
    <property type="entry name" value="GLUCOSYL/GLUCURONOSYL TRANSFERASES"/>
    <property type="match status" value="1"/>
</dbReference>
<dbReference type="Gene3D" id="3.40.50.2000">
    <property type="entry name" value="Glycogen Phosphorylase B"/>
    <property type="match status" value="1"/>
</dbReference>
<dbReference type="GO" id="GO:0080043">
    <property type="term" value="F:quercetin 3-O-glucosyltransferase activity"/>
    <property type="evidence" value="ECO:0007669"/>
    <property type="project" value="TreeGrafter"/>
</dbReference>
<evidence type="ECO:0000313" key="3">
    <source>
        <dbReference type="EMBL" id="GFY82235.1"/>
    </source>
</evidence>
<keyword evidence="2" id="KW-0808">Transferase</keyword>
<accession>A0A7J0E791</accession>
<reference evidence="3 4" key="1">
    <citation type="submission" date="2019-07" db="EMBL/GenBank/DDBJ databases">
        <title>De Novo Assembly of kiwifruit Actinidia rufa.</title>
        <authorList>
            <person name="Sugita-Konishi S."/>
            <person name="Sato K."/>
            <person name="Mori E."/>
            <person name="Abe Y."/>
            <person name="Kisaki G."/>
            <person name="Hamano K."/>
            <person name="Suezawa K."/>
            <person name="Otani M."/>
            <person name="Fukuda T."/>
            <person name="Manabe T."/>
            <person name="Gomi K."/>
            <person name="Tabuchi M."/>
            <person name="Akimitsu K."/>
            <person name="Kataoka I."/>
        </authorList>
    </citation>
    <scope>NUCLEOTIDE SEQUENCE [LARGE SCALE GENOMIC DNA]</scope>
    <source>
        <strain evidence="4">cv. Fuchu</strain>
    </source>
</reference>
<comment type="similarity">
    <text evidence="1">Belongs to the UDP-glycosyltransferase family.</text>
</comment>
<keyword evidence="2" id="KW-0328">Glycosyltransferase</keyword>
<keyword evidence="4" id="KW-1185">Reference proteome</keyword>
<dbReference type="PANTHER" id="PTHR11926:SF870">
    <property type="entry name" value="UDP-GLYCOSYLTRANSFERASE 75B1"/>
    <property type="match status" value="1"/>
</dbReference>
<evidence type="ECO:0000256" key="2">
    <source>
        <dbReference type="ARBA" id="ARBA00022676"/>
    </source>
</evidence>
<gene>
    <name evidence="3" type="ORF">Acr_02g0004750</name>
</gene>
<dbReference type="EMBL" id="BJWL01000002">
    <property type="protein sequence ID" value="GFY82235.1"/>
    <property type="molecule type" value="Genomic_DNA"/>
</dbReference>
<dbReference type="Proteomes" id="UP000585474">
    <property type="component" value="Unassembled WGS sequence"/>
</dbReference>
<comment type="caution">
    <text evidence="3">The sequence shown here is derived from an EMBL/GenBank/DDBJ whole genome shotgun (WGS) entry which is preliminary data.</text>
</comment>
<evidence type="ECO:0000256" key="1">
    <source>
        <dbReference type="ARBA" id="ARBA00009995"/>
    </source>
</evidence>
<organism evidence="3 4">
    <name type="scientific">Actinidia rufa</name>
    <dbReference type="NCBI Taxonomy" id="165716"/>
    <lineage>
        <taxon>Eukaryota</taxon>
        <taxon>Viridiplantae</taxon>
        <taxon>Streptophyta</taxon>
        <taxon>Embryophyta</taxon>
        <taxon>Tracheophyta</taxon>
        <taxon>Spermatophyta</taxon>
        <taxon>Magnoliopsida</taxon>
        <taxon>eudicotyledons</taxon>
        <taxon>Gunneridae</taxon>
        <taxon>Pentapetalae</taxon>
        <taxon>asterids</taxon>
        <taxon>Ericales</taxon>
        <taxon>Actinidiaceae</taxon>
        <taxon>Actinidia</taxon>
    </lineage>
</organism>
<dbReference type="OrthoDB" id="5835829at2759"/>
<sequence length="190" mass="20992">MGVKVTFLTALCALNRIPKTAVFPQGLSFSGFSNAFVDGWTAGYISETFMAEMMKKCGSEAVAKHITSSAEKGQTCDPRGLHHPCSMGGPSCKCPSRSKIDDPSWSIHLPGLPRLTGRDLPSFLSSSNPYDFALPLFKQHFDTRDEETKLRILVNSFDALEPEALRAIEKLDLVAVDHLSHRRSWTGRIH</sequence>
<dbReference type="GO" id="GO:0080044">
    <property type="term" value="F:quercetin 7-O-glucosyltransferase activity"/>
    <property type="evidence" value="ECO:0007669"/>
    <property type="project" value="TreeGrafter"/>
</dbReference>
<name>A0A7J0E791_9ERIC</name>
<dbReference type="AlphaFoldDB" id="A0A7J0E791"/>
<protein>
    <submittedName>
        <fullName evidence="3">Uncharacterized protein</fullName>
    </submittedName>
</protein>
<proteinExistence type="inferred from homology"/>
<evidence type="ECO:0000313" key="4">
    <source>
        <dbReference type="Proteomes" id="UP000585474"/>
    </source>
</evidence>